<dbReference type="RefSeq" id="WP_036824423.1">
    <property type="nucleotide sequence ID" value="NZ_AVBF01000099.1"/>
</dbReference>
<name>A0A0A2T614_9BACI</name>
<feature type="transmembrane region" description="Helical" evidence="1">
    <location>
        <begin position="44"/>
        <end position="63"/>
    </location>
</feature>
<feature type="transmembrane region" description="Helical" evidence="1">
    <location>
        <begin position="209"/>
        <end position="228"/>
    </location>
</feature>
<dbReference type="STRING" id="1385514.N782_02830"/>
<accession>A0A0A2T614</accession>
<sequence>MLVFASLIMFSAWAYVSKLWKRKIEWYLIPFSTVSLIILVEDTFLLEPVGISIVLLYAVFNLWLYHYRQWTIATIIPLSAVLFMWAQLYGFAPKYLMLPILFVGFLVSSIVGRVLFTQLYRENSSSIWMDWYSVTAVLYLACMMWWLDSSDSVWIEIIPLIAFTLWVFSQVSRVEGRHVQKGFITFGAVSVFAPYYVVLEAYILSVPELIHAELIALPWLALAIALSVKTWSMYKKPMHYVQLIVLVLVTTYLTVDALYSNTIWDAVIMGTLSLVSIIAGMQLKIKSYFFVGVTVLLLNVFIQTKPYWGQLPWWAYLLIAGSTLIAIASYNEWQKQKSDQNEKPLVQRKVKKLVVRLKEWD</sequence>
<feature type="transmembrane region" description="Helical" evidence="1">
    <location>
        <begin position="314"/>
        <end position="333"/>
    </location>
</feature>
<evidence type="ECO:0000313" key="3">
    <source>
        <dbReference type="Proteomes" id="UP000030147"/>
    </source>
</evidence>
<keyword evidence="1" id="KW-0472">Membrane</keyword>
<dbReference type="Proteomes" id="UP000030147">
    <property type="component" value="Unassembled WGS sequence"/>
</dbReference>
<protein>
    <submittedName>
        <fullName evidence="2">Uncharacterized protein</fullName>
    </submittedName>
</protein>
<feature type="transmembrane region" description="Helical" evidence="1">
    <location>
        <begin position="153"/>
        <end position="171"/>
    </location>
</feature>
<dbReference type="EMBL" id="AVBF01000099">
    <property type="protein sequence ID" value="KGP70919.1"/>
    <property type="molecule type" value="Genomic_DNA"/>
</dbReference>
<feature type="transmembrane region" description="Helical" evidence="1">
    <location>
        <begin position="70"/>
        <end position="89"/>
    </location>
</feature>
<feature type="transmembrane region" description="Helical" evidence="1">
    <location>
        <begin position="263"/>
        <end position="281"/>
    </location>
</feature>
<feature type="transmembrane region" description="Helical" evidence="1">
    <location>
        <begin position="240"/>
        <end position="257"/>
    </location>
</feature>
<dbReference type="eggNOG" id="COG3115">
    <property type="taxonomic scope" value="Bacteria"/>
</dbReference>
<gene>
    <name evidence="2" type="ORF">N782_02830</name>
</gene>
<keyword evidence="3" id="KW-1185">Reference proteome</keyword>
<evidence type="ECO:0000256" key="1">
    <source>
        <dbReference type="SAM" id="Phobius"/>
    </source>
</evidence>
<evidence type="ECO:0000313" key="2">
    <source>
        <dbReference type="EMBL" id="KGP70919.1"/>
    </source>
</evidence>
<dbReference type="AlphaFoldDB" id="A0A0A2T614"/>
<organism evidence="2 3">
    <name type="scientific">Pontibacillus yanchengensis Y32</name>
    <dbReference type="NCBI Taxonomy" id="1385514"/>
    <lineage>
        <taxon>Bacteria</taxon>
        <taxon>Bacillati</taxon>
        <taxon>Bacillota</taxon>
        <taxon>Bacilli</taxon>
        <taxon>Bacillales</taxon>
        <taxon>Bacillaceae</taxon>
        <taxon>Pontibacillus</taxon>
    </lineage>
</organism>
<keyword evidence="1" id="KW-1133">Transmembrane helix</keyword>
<reference evidence="2 3" key="1">
    <citation type="journal article" date="2015" name="Stand. Genomic Sci.">
        <title>High quality draft genome sequence of the moderately halophilic bacterium Pontibacillus yanchengensis Y32(T) and comparison among Pontibacillus genomes.</title>
        <authorList>
            <person name="Huang J."/>
            <person name="Qiao Z.X."/>
            <person name="Tang J.W."/>
            <person name="Wang G."/>
        </authorList>
    </citation>
    <scope>NUCLEOTIDE SEQUENCE [LARGE SCALE GENOMIC DNA]</scope>
    <source>
        <strain evidence="2 3">Y32</strain>
    </source>
</reference>
<feature type="transmembrane region" description="Helical" evidence="1">
    <location>
        <begin position="288"/>
        <end position="308"/>
    </location>
</feature>
<comment type="caution">
    <text evidence="2">The sequence shown here is derived from an EMBL/GenBank/DDBJ whole genome shotgun (WGS) entry which is preliminary data.</text>
</comment>
<proteinExistence type="predicted"/>
<dbReference type="OrthoDB" id="1815069at2"/>
<feature type="transmembrane region" description="Helical" evidence="1">
    <location>
        <begin position="128"/>
        <end position="147"/>
    </location>
</feature>
<feature type="transmembrane region" description="Helical" evidence="1">
    <location>
        <begin position="95"/>
        <end position="116"/>
    </location>
</feature>
<keyword evidence="1" id="KW-0812">Transmembrane</keyword>
<feature type="transmembrane region" description="Helical" evidence="1">
    <location>
        <begin position="183"/>
        <end position="203"/>
    </location>
</feature>